<name>A0AAD6EC68_9EURO</name>
<reference evidence="2" key="1">
    <citation type="journal article" date="2023" name="IMA Fungus">
        <title>Comparative genomic study of the Penicillium genus elucidates a diverse pangenome and 15 lateral gene transfer events.</title>
        <authorList>
            <person name="Petersen C."/>
            <person name="Sorensen T."/>
            <person name="Nielsen M.R."/>
            <person name="Sondergaard T.E."/>
            <person name="Sorensen J.L."/>
            <person name="Fitzpatrick D.A."/>
            <person name="Frisvad J.C."/>
            <person name="Nielsen K.L."/>
        </authorList>
    </citation>
    <scope>NUCLEOTIDE SEQUENCE</scope>
    <source>
        <strain evidence="2">IBT 12815</strain>
    </source>
</reference>
<evidence type="ECO:0000313" key="3">
    <source>
        <dbReference type="Proteomes" id="UP001213799"/>
    </source>
</evidence>
<protein>
    <recommendedName>
        <fullName evidence="1">Metallo-beta-lactamase domain-containing protein</fullName>
    </recommendedName>
</protein>
<accession>A0AAD6EC68</accession>
<dbReference type="InterPro" id="IPR001279">
    <property type="entry name" value="Metallo-B-lactamas"/>
</dbReference>
<dbReference type="AlphaFoldDB" id="A0AAD6EC68"/>
<dbReference type="SUPFAM" id="SSF56281">
    <property type="entry name" value="Metallo-hydrolase/oxidoreductase"/>
    <property type="match status" value="1"/>
</dbReference>
<dbReference type="Proteomes" id="UP001213799">
    <property type="component" value="Unassembled WGS sequence"/>
</dbReference>
<organism evidence="2 3">
    <name type="scientific">Penicillium hordei</name>
    <dbReference type="NCBI Taxonomy" id="40994"/>
    <lineage>
        <taxon>Eukaryota</taxon>
        <taxon>Fungi</taxon>
        <taxon>Dikarya</taxon>
        <taxon>Ascomycota</taxon>
        <taxon>Pezizomycotina</taxon>
        <taxon>Eurotiomycetes</taxon>
        <taxon>Eurotiomycetidae</taxon>
        <taxon>Eurotiales</taxon>
        <taxon>Aspergillaceae</taxon>
        <taxon>Penicillium</taxon>
    </lineage>
</organism>
<dbReference type="EMBL" id="JAQJAE010000002">
    <property type="protein sequence ID" value="KAJ5608237.1"/>
    <property type="molecule type" value="Genomic_DNA"/>
</dbReference>
<dbReference type="GeneID" id="81586155"/>
<dbReference type="GO" id="GO:0018741">
    <property type="term" value="F:linear primary-alkylsulfatase activity"/>
    <property type="evidence" value="ECO:0007669"/>
    <property type="project" value="TreeGrafter"/>
</dbReference>
<dbReference type="RefSeq" id="XP_056755661.1">
    <property type="nucleotide sequence ID" value="XM_056895913.1"/>
</dbReference>
<feature type="domain" description="Metallo-beta-lactamase" evidence="1">
    <location>
        <begin position="2"/>
        <end position="62"/>
    </location>
</feature>
<comment type="caution">
    <text evidence="2">The sequence shown here is derived from an EMBL/GenBank/DDBJ whole genome shotgun (WGS) entry which is preliminary data.</text>
</comment>
<reference evidence="2" key="2">
    <citation type="submission" date="2023-01" db="EMBL/GenBank/DDBJ databases">
        <authorList>
            <person name="Petersen C."/>
        </authorList>
    </citation>
    <scope>NUCLEOTIDE SEQUENCE</scope>
    <source>
        <strain evidence="2">IBT 12815</strain>
    </source>
</reference>
<keyword evidence="3" id="KW-1185">Reference proteome</keyword>
<proteinExistence type="predicted"/>
<dbReference type="GO" id="GO:0018909">
    <property type="term" value="P:dodecyl sulfate metabolic process"/>
    <property type="evidence" value="ECO:0007669"/>
    <property type="project" value="TreeGrafter"/>
</dbReference>
<dbReference type="InterPro" id="IPR036866">
    <property type="entry name" value="RibonucZ/Hydroxyglut_hydro"/>
</dbReference>
<dbReference type="Gene3D" id="3.60.15.30">
    <property type="entry name" value="Metallo-beta-lactamase domain"/>
    <property type="match status" value="1"/>
</dbReference>
<dbReference type="PANTHER" id="PTHR43223">
    <property type="entry name" value="ALKYL/ARYL-SULFATASE"/>
    <property type="match status" value="1"/>
</dbReference>
<dbReference type="InterPro" id="IPR052195">
    <property type="entry name" value="Bact_Alkyl/Aryl-Sulfatase"/>
</dbReference>
<dbReference type="Pfam" id="PF00753">
    <property type="entry name" value="Lactamase_B"/>
    <property type="match status" value="1"/>
</dbReference>
<gene>
    <name evidence="2" type="ORF">N7537_004856</name>
</gene>
<sequence>MTVIEGKEGISVIDPLTSAECAKAALDLYCKNRGSRPVLGMLYTHCHAGHFGGAGGILSRSEAARNE</sequence>
<evidence type="ECO:0000313" key="2">
    <source>
        <dbReference type="EMBL" id="KAJ5608237.1"/>
    </source>
</evidence>
<dbReference type="PANTHER" id="PTHR43223:SF1">
    <property type="entry name" value="ALKYL_ARYL-SULFATASE BDS1"/>
    <property type="match status" value="1"/>
</dbReference>
<evidence type="ECO:0000259" key="1">
    <source>
        <dbReference type="Pfam" id="PF00753"/>
    </source>
</evidence>